<dbReference type="RefSeq" id="WP_141517035.1">
    <property type="nucleotide sequence ID" value="NZ_VICE01000012.1"/>
</dbReference>
<evidence type="ECO:0000313" key="1">
    <source>
        <dbReference type="EMBL" id="TQD51309.1"/>
    </source>
</evidence>
<sequence>MLAACAGALPLAAAQRVDAPADVDWVLARIVRPAPARTPFLELRGSALLKAPLRITGEYRRPDGDTLVREVQAPYRETTTIARGEIVIEREGRGPRRFSMSRAPELAGLQSGFGALLGGDRLELERHYRVTVDGSRRNWTLRLVPRDAAVAARLSDVRLRGRGAELRCIESQPVGGDAQRTLLAGAVVEAQDIDDGAALRAMCDGATAPGMDATAR</sequence>
<accession>A0A508ANG7</accession>
<organism evidence="1 2">
    <name type="scientific">Marilutibacter aestuarii</name>
    <dbReference type="NCBI Taxonomy" id="1706195"/>
    <lineage>
        <taxon>Bacteria</taxon>
        <taxon>Pseudomonadati</taxon>
        <taxon>Pseudomonadota</taxon>
        <taxon>Gammaproteobacteria</taxon>
        <taxon>Lysobacterales</taxon>
        <taxon>Lysobacteraceae</taxon>
        <taxon>Marilutibacter</taxon>
    </lineage>
</organism>
<dbReference type="EMBL" id="VICE01000012">
    <property type="protein sequence ID" value="TQD51309.1"/>
    <property type="molecule type" value="Genomic_DNA"/>
</dbReference>
<dbReference type="OrthoDB" id="6165143at2"/>
<dbReference type="AlphaFoldDB" id="A0A508ANG7"/>
<dbReference type="Pfam" id="PF19574">
    <property type="entry name" value="LolA_3"/>
    <property type="match status" value="1"/>
</dbReference>
<evidence type="ECO:0000313" key="2">
    <source>
        <dbReference type="Proteomes" id="UP000318212"/>
    </source>
</evidence>
<gene>
    <name evidence="1" type="ORF">FKV25_01570</name>
</gene>
<keyword evidence="2" id="KW-1185">Reference proteome</keyword>
<protein>
    <submittedName>
        <fullName evidence="1">Fatty acyl CoA synthetase</fullName>
    </submittedName>
</protein>
<dbReference type="InterPro" id="IPR004564">
    <property type="entry name" value="OM_lipoprot_carrier_LolA-like"/>
</dbReference>
<proteinExistence type="predicted"/>
<comment type="caution">
    <text evidence="1">The sequence shown here is derived from an EMBL/GenBank/DDBJ whole genome shotgun (WGS) entry which is preliminary data.</text>
</comment>
<dbReference type="Proteomes" id="UP000318212">
    <property type="component" value="Unassembled WGS sequence"/>
</dbReference>
<name>A0A508ANG7_9GAMM</name>
<reference evidence="1 2" key="1">
    <citation type="submission" date="2019-06" db="EMBL/GenBank/DDBJ databases">
        <title>Lysobacter alkalisoli sp. nov. isolated from saline soil.</title>
        <authorList>
            <person name="Sun J.-Q."/>
            <person name="Xu L."/>
        </authorList>
    </citation>
    <scope>NUCLEOTIDE SEQUENCE [LARGE SCALE GENOMIC DNA]</scope>
    <source>
        <strain evidence="1 2">JCM 31130</strain>
    </source>
</reference>